<dbReference type="RefSeq" id="WP_095720382.1">
    <property type="nucleotide sequence ID" value="NZ_NTFS01000022.1"/>
</dbReference>
<proteinExistence type="predicted"/>
<accession>A0A2A2TP29</accession>
<keyword evidence="3" id="KW-1185">Reference proteome</keyword>
<protein>
    <submittedName>
        <fullName evidence="2">Uncharacterized protein</fullName>
    </submittedName>
</protein>
<reference evidence="2 3" key="1">
    <citation type="submission" date="2017-08" db="EMBL/GenBank/DDBJ databases">
        <title>Draft genome sequence of filamentous cyanobacterium Calothrix elsteri CCALA 953.</title>
        <authorList>
            <person name="Gagunashvili A.N."/>
            <person name="Elster J."/>
            <person name="Andresson O.S."/>
        </authorList>
    </citation>
    <scope>NUCLEOTIDE SEQUENCE [LARGE SCALE GENOMIC DNA]</scope>
    <source>
        <strain evidence="2 3">CCALA 953</strain>
    </source>
</reference>
<evidence type="ECO:0000313" key="3">
    <source>
        <dbReference type="Proteomes" id="UP000218238"/>
    </source>
</evidence>
<evidence type="ECO:0000256" key="1">
    <source>
        <dbReference type="SAM" id="Phobius"/>
    </source>
</evidence>
<keyword evidence="1" id="KW-1133">Transmembrane helix</keyword>
<dbReference type="Proteomes" id="UP000218238">
    <property type="component" value="Unassembled WGS sequence"/>
</dbReference>
<keyword evidence="1" id="KW-0812">Transmembrane</keyword>
<gene>
    <name evidence="2" type="ORF">CK510_03560</name>
</gene>
<dbReference type="EMBL" id="NTFS01000022">
    <property type="protein sequence ID" value="PAX60114.1"/>
    <property type="molecule type" value="Genomic_DNA"/>
</dbReference>
<feature type="transmembrane region" description="Helical" evidence="1">
    <location>
        <begin position="107"/>
        <end position="125"/>
    </location>
</feature>
<comment type="caution">
    <text evidence="2">The sequence shown here is derived from an EMBL/GenBank/DDBJ whole genome shotgun (WGS) entry which is preliminary data.</text>
</comment>
<name>A0A2A2TP29_9CYAN</name>
<keyword evidence="1" id="KW-0472">Membrane</keyword>
<sequence>MASIFCPRCQRKVDLQAIACPYCRAELKAFGHPGIPLHRAVANEYLCKACTYHLDDSCNYPQRPLAKVCTLYDNFAEQQIENRGLSNRYRDIPQASRIFNWIRNNQTLLLFLGLFLICVLITISTS</sequence>
<dbReference type="OrthoDB" id="530614at2"/>
<evidence type="ECO:0000313" key="2">
    <source>
        <dbReference type="EMBL" id="PAX60114.1"/>
    </source>
</evidence>
<dbReference type="AlphaFoldDB" id="A0A2A2TP29"/>
<organism evidence="2 3">
    <name type="scientific">Brunnivagina elsteri CCALA 953</name>
    <dbReference type="NCBI Taxonomy" id="987040"/>
    <lineage>
        <taxon>Bacteria</taxon>
        <taxon>Bacillati</taxon>
        <taxon>Cyanobacteriota</taxon>
        <taxon>Cyanophyceae</taxon>
        <taxon>Nostocales</taxon>
        <taxon>Calotrichaceae</taxon>
        <taxon>Brunnivagina</taxon>
    </lineage>
</organism>